<feature type="region of interest" description="Disordered" evidence="1">
    <location>
        <begin position="316"/>
        <end position="339"/>
    </location>
</feature>
<reference evidence="2 3" key="1">
    <citation type="journal article" date="2018" name="PLoS ONE">
        <title>The draft genome of Kipferlia bialata reveals reductive genome evolution in fornicate parasites.</title>
        <authorList>
            <person name="Tanifuji G."/>
            <person name="Takabayashi S."/>
            <person name="Kume K."/>
            <person name="Takagi M."/>
            <person name="Nakayama T."/>
            <person name="Kamikawa R."/>
            <person name="Inagaki Y."/>
            <person name="Hashimoto T."/>
        </authorList>
    </citation>
    <scope>NUCLEOTIDE SEQUENCE [LARGE SCALE GENOMIC DNA]</scope>
    <source>
        <strain evidence="2">NY0173</strain>
    </source>
</reference>
<feature type="compositionally biased region" description="Basic and acidic residues" evidence="1">
    <location>
        <begin position="127"/>
        <end position="137"/>
    </location>
</feature>
<evidence type="ECO:0000256" key="1">
    <source>
        <dbReference type="SAM" id="MobiDB-lite"/>
    </source>
</evidence>
<sequence length="501" mass="53317">MPVGFEKPPRRVYNLIKVRPLADSSHVSTLTCSDTEVTIRDPSEEAADNTRGFDKVWVTMKQGVYFSDKFNVVSSDGDVSLRMDSTGPVFKVLISYTPSSLHSFSCHVDFSTEHQKRSVQVTANKSRTTDRQERERGVLGLPSVPVNRRLARRVPTRRAYGTKYSGTTARSTSGRSTSRSSGGSMSLRRPRSHVRAASVERGSRSRDGDRPRLERKGSVGLGETLQARPYRAKARPLTPQARSLGGSAKIISPSPSDRDVPFSANSITASQRMSLADRPREGAVAGLRVDVKAVGACIRVPGAAVPAPVDLAALEEGSDSDEGSWGSSDSEAPGVSLSLGAPKAEGLDLASRLRMGAVAIPTPGPSLSLPPTGSDDEDSDFGSEESDDGARPALSLALGGPTSAGLKAQGEEDEDEDWGDEEDWGEESDTHTEASGQGSLLSPPNTAAFQLSASYAAQMALSVEFHNRTLAHFGMGVDGRTELGAREANDCVKQLAGRKMS</sequence>
<feature type="region of interest" description="Disordered" evidence="1">
    <location>
        <begin position="117"/>
        <end position="259"/>
    </location>
</feature>
<feature type="compositionally biased region" description="Polar residues" evidence="1">
    <location>
        <begin position="433"/>
        <end position="443"/>
    </location>
</feature>
<dbReference type="AlphaFoldDB" id="A0A9K3CR46"/>
<comment type="caution">
    <text evidence="2">The sequence shown here is derived from an EMBL/GenBank/DDBJ whole genome shotgun (WGS) entry which is preliminary data.</text>
</comment>
<keyword evidence="3" id="KW-1185">Reference proteome</keyword>
<gene>
    <name evidence="2" type="ORF">KIPB_002693</name>
</gene>
<dbReference type="EMBL" id="BDIP01000468">
    <property type="protein sequence ID" value="GIQ81693.1"/>
    <property type="molecule type" value="Genomic_DNA"/>
</dbReference>
<feature type="compositionally biased region" description="Low complexity" evidence="1">
    <location>
        <begin position="165"/>
        <end position="187"/>
    </location>
</feature>
<proteinExistence type="predicted"/>
<protein>
    <submittedName>
        <fullName evidence="2">Uncharacterized protein</fullName>
    </submittedName>
</protein>
<evidence type="ECO:0000313" key="3">
    <source>
        <dbReference type="Proteomes" id="UP000265618"/>
    </source>
</evidence>
<accession>A0A9K3CR46</accession>
<feature type="region of interest" description="Disordered" evidence="1">
    <location>
        <begin position="361"/>
        <end position="443"/>
    </location>
</feature>
<name>A0A9K3CR46_9EUKA</name>
<feature type="compositionally biased region" description="Acidic residues" evidence="1">
    <location>
        <begin position="411"/>
        <end position="427"/>
    </location>
</feature>
<dbReference type="Proteomes" id="UP000265618">
    <property type="component" value="Unassembled WGS sequence"/>
</dbReference>
<feature type="compositionally biased region" description="Acidic residues" evidence="1">
    <location>
        <begin position="374"/>
        <end position="387"/>
    </location>
</feature>
<organism evidence="2 3">
    <name type="scientific">Kipferlia bialata</name>
    <dbReference type="NCBI Taxonomy" id="797122"/>
    <lineage>
        <taxon>Eukaryota</taxon>
        <taxon>Metamonada</taxon>
        <taxon>Carpediemonas-like organisms</taxon>
        <taxon>Kipferlia</taxon>
    </lineage>
</organism>
<evidence type="ECO:0000313" key="2">
    <source>
        <dbReference type="EMBL" id="GIQ81693.1"/>
    </source>
</evidence>
<feature type="compositionally biased region" description="Basic and acidic residues" evidence="1">
    <location>
        <begin position="201"/>
        <end position="217"/>
    </location>
</feature>